<keyword evidence="2" id="KW-1185">Reference proteome</keyword>
<evidence type="ECO:0000313" key="1">
    <source>
        <dbReference type="EMBL" id="RNF06864.1"/>
    </source>
</evidence>
<organism evidence="1 2">
    <name type="scientific">Trypanosoma rangeli</name>
    <dbReference type="NCBI Taxonomy" id="5698"/>
    <lineage>
        <taxon>Eukaryota</taxon>
        <taxon>Discoba</taxon>
        <taxon>Euglenozoa</taxon>
        <taxon>Kinetoplastea</taxon>
        <taxon>Metakinetoplastina</taxon>
        <taxon>Trypanosomatida</taxon>
        <taxon>Trypanosomatidae</taxon>
        <taxon>Trypanosoma</taxon>
        <taxon>Herpetosoma</taxon>
    </lineage>
</organism>
<gene>
    <name evidence="1" type="ORF">TraAM80_03809</name>
</gene>
<accession>A0A422NN84</accession>
<proteinExistence type="predicted"/>
<evidence type="ECO:0000313" key="2">
    <source>
        <dbReference type="Proteomes" id="UP000283634"/>
    </source>
</evidence>
<sequence length="115" mass="11930">MLRLLPSPTPGTQAVNLEEMQSLCHVANTLPLLHTEVKAATGVPLFRHEAPLIPRPPLESDGTWTHSLGLSAFSCCNPCHSLDALVGKLEDAALLGLQGATSDTAGSGGGDPLQP</sequence>
<dbReference type="VEuPathDB" id="TriTrypDB:TRSC58_01374"/>
<dbReference type="RefSeq" id="XP_029239497.1">
    <property type="nucleotide sequence ID" value="XM_029380761.1"/>
</dbReference>
<protein>
    <submittedName>
        <fullName evidence="1">Uncharacterized protein</fullName>
    </submittedName>
</protein>
<dbReference type="Proteomes" id="UP000283634">
    <property type="component" value="Unassembled WGS sequence"/>
</dbReference>
<comment type="caution">
    <text evidence="1">The sequence shown here is derived from an EMBL/GenBank/DDBJ whole genome shotgun (WGS) entry which is preliminary data.</text>
</comment>
<dbReference type="GeneID" id="40327742"/>
<dbReference type="EMBL" id="MKGL01000099">
    <property type="protein sequence ID" value="RNF06864.1"/>
    <property type="molecule type" value="Genomic_DNA"/>
</dbReference>
<reference evidence="1 2" key="1">
    <citation type="journal article" date="2018" name="BMC Genomics">
        <title>Genomic comparison of Trypanosoma conorhini and Trypanosoma rangeli to Trypanosoma cruzi strains of high and low virulence.</title>
        <authorList>
            <person name="Bradwell K.R."/>
            <person name="Koparde V.N."/>
            <person name="Matveyev A.V."/>
            <person name="Serrano M.G."/>
            <person name="Alves J.M."/>
            <person name="Parikh H."/>
            <person name="Huang B."/>
            <person name="Lee V."/>
            <person name="Espinosa-Alvarez O."/>
            <person name="Ortiz P.A."/>
            <person name="Costa-Martins A.G."/>
            <person name="Teixeira M.M."/>
            <person name="Buck G.A."/>
        </authorList>
    </citation>
    <scope>NUCLEOTIDE SEQUENCE [LARGE SCALE GENOMIC DNA]</scope>
    <source>
        <strain evidence="1 2">AM80</strain>
    </source>
</reference>
<dbReference type="AlphaFoldDB" id="A0A422NN84"/>
<name>A0A422NN84_TRYRA</name>